<dbReference type="Pfam" id="PF05978">
    <property type="entry name" value="UNC-93"/>
    <property type="match status" value="1"/>
</dbReference>
<feature type="transmembrane region" description="Helical" evidence="7">
    <location>
        <begin position="534"/>
        <end position="555"/>
    </location>
</feature>
<feature type="transmembrane region" description="Helical" evidence="7">
    <location>
        <begin position="504"/>
        <end position="522"/>
    </location>
</feature>
<keyword evidence="5 7" id="KW-0472">Membrane</keyword>
<feature type="transmembrane region" description="Helical" evidence="7">
    <location>
        <begin position="286"/>
        <end position="309"/>
    </location>
</feature>
<feature type="transmembrane region" description="Helical" evidence="7">
    <location>
        <begin position="187"/>
        <end position="211"/>
    </location>
</feature>
<feature type="transmembrane region" description="Helical" evidence="7">
    <location>
        <begin position="464"/>
        <end position="492"/>
    </location>
</feature>
<dbReference type="GO" id="GO:0016020">
    <property type="term" value="C:membrane"/>
    <property type="evidence" value="ECO:0007669"/>
    <property type="project" value="UniProtKB-SubCell"/>
</dbReference>
<dbReference type="InterPro" id="IPR051951">
    <property type="entry name" value="UNC-93_regulatory"/>
</dbReference>
<dbReference type="Proteomes" id="UP000076420">
    <property type="component" value="Unassembled WGS sequence"/>
</dbReference>
<feature type="region of interest" description="Disordered" evidence="6">
    <location>
        <begin position="1"/>
        <end position="25"/>
    </location>
</feature>
<gene>
    <name evidence="8" type="primary">106051200</name>
</gene>
<evidence type="ECO:0000256" key="6">
    <source>
        <dbReference type="SAM" id="MobiDB-lite"/>
    </source>
</evidence>
<feature type="transmembrane region" description="Helical" evidence="7">
    <location>
        <begin position="440"/>
        <end position="458"/>
    </location>
</feature>
<dbReference type="EnsemblMetazoa" id="BGLB029663-RA">
    <property type="protein sequence ID" value="BGLB029663-PA"/>
    <property type="gene ID" value="BGLB029663"/>
</dbReference>
<feature type="transmembrane region" description="Helical" evidence="7">
    <location>
        <begin position="385"/>
        <end position="405"/>
    </location>
</feature>
<feature type="transmembrane region" description="Helical" evidence="7">
    <location>
        <begin position="247"/>
        <end position="266"/>
    </location>
</feature>
<dbReference type="InterPro" id="IPR010291">
    <property type="entry name" value="Ion_channel_UNC-93"/>
</dbReference>
<name>A0A2C9LCH3_BIOGL</name>
<organism evidence="8 9">
    <name type="scientific">Biomphalaria glabrata</name>
    <name type="common">Bloodfluke planorb</name>
    <name type="synonym">Freshwater snail</name>
    <dbReference type="NCBI Taxonomy" id="6526"/>
    <lineage>
        <taxon>Eukaryota</taxon>
        <taxon>Metazoa</taxon>
        <taxon>Spiralia</taxon>
        <taxon>Lophotrochozoa</taxon>
        <taxon>Mollusca</taxon>
        <taxon>Gastropoda</taxon>
        <taxon>Heterobranchia</taxon>
        <taxon>Euthyneura</taxon>
        <taxon>Panpulmonata</taxon>
        <taxon>Hygrophila</taxon>
        <taxon>Lymnaeoidea</taxon>
        <taxon>Planorbidae</taxon>
        <taxon>Biomphalaria</taxon>
    </lineage>
</organism>
<feature type="transmembrane region" description="Helical" evidence="7">
    <location>
        <begin position="594"/>
        <end position="611"/>
    </location>
</feature>
<dbReference type="OrthoDB" id="78663at2759"/>
<feature type="transmembrane region" description="Helical" evidence="7">
    <location>
        <begin position="567"/>
        <end position="588"/>
    </location>
</feature>
<comment type="similarity">
    <text evidence="2">Belongs to the unc-93 family.</text>
</comment>
<dbReference type="PANTHER" id="PTHR19444">
    <property type="entry name" value="UNC-93 RELATED"/>
    <property type="match status" value="1"/>
</dbReference>
<evidence type="ECO:0000256" key="3">
    <source>
        <dbReference type="ARBA" id="ARBA00022692"/>
    </source>
</evidence>
<sequence>MTSSESPSHEQTAESAGEKALGHQQLQTISENEVTCFEPHSEKQDKYTHITNKILSVDESFLYSSQASLADYQVLGTRKRAHTMQNIHERASFLDLTSELHFSKMLHKALFYIRDDVTFGSTAGLNMPVIDTLTPDLVPLKEDSNLNTVPSLSYAKNLLVVSLSVTLMFIALGSVRNLQSSMNHEAGVGVISMAVSFAGYMLGSVVSASLVQIFQPKFCLVSGLFPQFLYIASNLYPAMWLMVPVSLAQGFALAILWNAMSTYVVLLARGKALLQDIHFSVVSSRYFGFFGLFFQSYFVIGNLISSLVLSQSGASPADLYNITDLNSNGFVSDNTHSINASIDESHNSSSSRYIKPSHIHLCGATFWQHFDLGGEAYHVEEKTKYLLLGIYLGFVLLSIIIAVLFQEKLNPKLFESALPAVERFKQQLLSLKKFSYDRHFLLLLPMLMYSFMEVGFITAEVTKAYVTCALGIHMVGYTMICFGVCGCLSSYLSGFLNKFTGYRPLMITAVLLNLAVLVHMIVWKPSPDELLPFFVDFGLWGVSDGIFVSQVNSLLSATFPNNYEEAFAGLRIAQGFGVALVFACSGFLSMLAKIYMTGAFSVFSTAAYLFMDVTREREMKRKIALLQETSI</sequence>
<comment type="subcellular location">
    <subcellularLocation>
        <location evidence="1">Membrane</location>
        <topology evidence="1">Multi-pass membrane protein</topology>
    </subcellularLocation>
</comment>
<keyword evidence="3 7" id="KW-0812">Transmembrane</keyword>
<feature type="transmembrane region" description="Helical" evidence="7">
    <location>
        <begin position="158"/>
        <end position="175"/>
    </location>
</feature>
<dbReference type="PANTHER" id="PTHR19444:SF13">
    <property type="entry name" value="PROTEIN UNC-93 HOMOLOG A"/>
    <property type="match status" value="1"/>
</dbReference>
<dbReference type="SUPFAM" id="SSF103473">
    <property type="entry name" value="MFS general substrate transporter"/>
    <property type="match status" value="2"/>
</dbReference>
<evidence type="ECO:0000256" key="7">
    <source>
        <dbReference type="SAM" id="Phobius"/>
    </source>
</evidence>
<evidence type="ECO:0000256" key="2">
    <source>
        <dbReference type="ARBA" id="ARBA00009172"/>
    </source>
</evidence>
<evidence type="ECO:0000256" key="4">
    <source>
        <dbReference type="ARBA" id="ARBA00022989"/>
    </source>
</evidence>
<evidence type="ECO:0000256" key="1">
    <source>
        <dbReference type="ARBA" id="ARBA00004141"/>
    </source>
</evidence>
<evidence type="ECO:0000313" key="9">
    <source>
        <dbReference type="Proteomes" id="UP000076420"/>
    </source>
</evidence>
<evidence type="ECO:0000313" key="8">
    <source>
        <dbReference type="EnsemblMetazoa" id="BGLB029663-PA"/>
    </source>
</evidence>
<dbReference type="AlphaFoldDB" id="A0A2C9LCH3"/>
<feature type="transmembrane region" description="Helical" evidence="7">
    <location>
        <begin position="218"/>
        <end position="241"/>
    </location>
</feature>
<reference evidence="8" key="1">
    <citation type="submission" date="2020-05" db="UniProtKB">
        <authorList>
            <consortium name="EnsemblMetazoa"/>
        </authorList>
    </citation>
    <scope>IDENTIFICATION</scope>
    <source>
        <strain evidence="8">BB02</strain>
    </source>
</reference>
<proteinExistence type="inferred from homology"/>
<evidence type="ECO:0008006" key="10">
    <source>
        <dbReference type="Google" id="ProtNLM"/>
    </source>
</evidence>
<dbReference type="RefSeq" id="XP_013061800.2">
    <property type="nucleotide sequence ID" value="XM_013206346.2"/>
</dbReference>
<protein>
    <recommendedName>
        <fullName evidence="10">Major facilitator superfamily (MFS) profile domain-containing protein</fullName>
    </recommendedName>
</protein>
<dbReference type="InterPro" id="IPR036259">
    <property type="entry name" value="MFS_trans_sf"/>
</dbReference>
<dbReference type="VEuPathDB" id="VectorBase:BGLB029663"/>
<dbReference type="KEGG" id="bgt:106051200"/>
<evidence type="ECO:0000256" key="5">
    <source>
        <dbReference type="ARBA" id="ARBA00023136"/>
    </source>
</evidence>
<accession>A0A2C9LCH3</accession>
<dbReference type="Gene3D" id="1.20.1250.20">
    <property type="entry name" value="MFS general substrate transporter like domains"/>
    <property type="match status" value="1"/>
</dbReference>
<keyword evidence="4 7" id="KW-1133">Transmembrane helix</keyword>
<dbReference type="VEuPathDB" id="VectorBase:BGLAX_030453"/>
<feature type="compositionally biased region" description="Basic and acidic residues" evidence="6">
    <location>
        <begin position="7"/>
        <end position="21"/>
    </location>
</feature>